<accession>A0A381NGV3</accession>
<evidence type="ECO:0000313" key="3">
    <source>
        <dbReference type="EMBL" id="SUZ53777.1"/>
    </source>
</evidence>
<dbReference type="InterPro" id="IPR036849">
    <property type="entry name" value="Enolase-like_C_sf"/>
</dbReference>
<dbReference type="InterPro" id="IPR029065">
    <property type="entry name" value="Enolase_C-like"/>
</dbReference>
<dbReference type="SMART" id="SM00922">
    <property type="entry name" value="MR_MLE"/>
    <property type="match status" value="1"/>
</dbReference>
<dbReference type="Pfam" id="PF02746">
    <property type="entry name" value="MR_MLE_N"/>
    <property type="match status" value="1"/>
</dbReference>
<dbReference type="PANTHER" id="PTHR48080">
    <property type="entry name" value="D-GALACTONATE DEHYDRATASE-RELATED"/>
    <property type="match status" value="1"/>
</dbReference>
<protein>
    <recommendedName>
        <fullName evidence="2">Mandelate racemase/muconate lactonizing enzyme C-terminal domain-containing protein</fullName>
    </recommendedName>
</protein>
<dbReference type="Gene3D" id="3.20.20.120">
    <property type="entry name" value="Enolase-like C-terminal domain"/>
    <property type="match status" value="1"/>
</dbReference>
<dbReference type="SUPFAM" id="SSF51604">
    <property type="entry name" value="Enolase C-terminal domain-like"/>
    <property type="match status" value="1"/>
</dbReference>
<dbReference type="InterPro" id="IPR013342">
    <property type="entry name" value="Mandelate_racemase_C"/>
</dbReference>
<dbReference type="AlphaFoldDB" id="A0A381NGV3"/>
<reference evidence="3" key="1">
    <citation type="submission" date="2018-05" db="EMBL/GenBank/DDBJ databases">
        <authorList>
            <person name="Lanie J.A."/>
            <person name="Ng W.-L."/>
            <person name="Kazmierczak K.M."/>
            <person name="Andrzejewski T.M."/>
            <person name="Davidsen T.M."/>
            <person name="Wayne K.J."/>
            <person name="Tettelin H."/>
            <person name="Glass J.I."/>
            <person name="Rusch D."/>
            <person name="Podicherti R."/>
            <person name="Tsui H.-C.T."/>
            <person name="Winkler M.E."/>
        </authorList>
    </citation>
    <scope>NUCLEOTIDE SEQUENCE</scope>
</reference>
<evidence type="ECO:0000256" key="1">
    <source>
        <dbReference type="ARBA" id="ARBA00023239"/>
    </source>
</evidence>
<proteinExistence type="predicted"/>
<dbReference type="InterPro" id="IPR013341">
    <property type="entry name" value="Mandelate_racemase_N_dom"/>
</dbReference>
<sequence>VNFGKTGEPMKVTGVKTYVIENEAGVRTGGGGQTEQWYVGGKYFLILELSTDEGIVGIGEKLTGSSFTGKMTWKDFKSQIELVHETVEAFVIGQDPFNIEKIYYDMYAGRHDYRLPSLHFGMVISGIEMALWDIVGKANNQPIYNMLGGKCWDKLRAYAYMPPIPEGKAENAGAVAEQLLKEGNTACKFDPFHPITGVPRDISLKEITYAENIFKSIRSAVGDELEVGLGTHGQLTTYSAIRVAKAIEPYQPFWFEEPVSPENIDEMARVAAHTSIPIATGERLATIFQFSELLRKQAAQIIQIDIGQAGGILVGKKVAAMAEASYAVIAPHMYCGPVAAAAAIQVATCSPNFMIAEANQGSLHKKIFRDPIVFENGYIEIPTGPGLGVEFDPKVLEKHLVG</sequence>
<dbReference type="InterPro" id="IPR034593">
    <property type="entry name" value="DgoD-like"/>
</dbReference>
<dbReference type="Pfam" id="PF13378">
    <property type="entry name" value="MR_MLE_C"/>
    <property type="match status" value="1"/>
</dbReference>
<evidence type="ECO:0000259" key="2">
    <source>
        <dbReference type="SMART" id="SM00922"/>
    </source>
</evidence>
<gene>
    <name evidence="3" type="ORF">METZ01_LOCUS6631</name>
</gene>
<feature type="domain" description="Mandelate racemase/muconate lactonizing enzyme C-terminal" evidence="2">
    <location>
        <begin position="169"/>
        <end position="277"/>
    </location>
</feature>
<dbReference type="InterPro" id="IPR029017">
    <property type="entry name" value="Enolase-like_N"/>
</dbReference>
<dbReference type="EMBL" id="UINC01000348">
    <property type="protein sequence ID" value="SUZ53777.1"/>
    <property type="molecule type" value="Genomic_DNA"/>
</dbReference>
<keyword evidence="1" id="KW-0456">Lyase</keyword>
<name>A0A381NGV3_9ZZZZ</name>
<dbReference type="GO" id="GO:0016829">
    <property type="term" value="F:lyase activity"/>
    <property type="evidence" value="ECO:0007669"/>
    <property type="project" value="UniProtKB-KW"/>
</dbReference>
<dbReference type="Gene3D" id="3.30.390.10">
    <property type="entry name" value="Enolase-like, N-terminal domain"/>
    <property type="match status" value="1"/>
</dbReference>
<dbReference type="CDD" id="cd03316">
    <property type="entry name" value="MR_like"/>
    <property type="match status" value="1"/>
</dbReference>
<feature type="non-terminal residue" evidence="3">
    <location>
        <position position="1"/>
    </location>
</feature>
<dbReference type="SUPFAM" id="SSF54826">
    <property type="entry name" value="Enolase N-terminal domain-like"/>
    <property type="match status" value="1"/>
</dbReference>
<dbReference type="PANTHER" id="PTHR48080:SF2">
    <property type="entry name" value="D-GALACTONATE DEHYDRATASE"/>
    <property type="match status" value="1"/>
</dbReference>
<organism evidence="3">
    <name type="scientific">marine metagenome</name>
    <dbReference type="NCBI Taxonomy" id="408172"/>
    <lineage>
        <taxon>unclassified sequences</taxon>
        <taxon>metagenomes</taxon>
        <taxon>ecological metagenomes</taxon>
    </lineage>
</organism>